<dbReference type="STRING" id="917.SAMN05216326_11732"/>
<protein>
    <submittedName>
        <fullName evidence="1">Matrix Mmp37</fullName>
    </submittedName>
</protein>
<proteinExistence type="predicted"/>
<evidence type="ECO:0000313" key="1">
    <source>
        <dbReference type="EMBL" id="SEM79909.1"/>
    </source>
</evidence>
<organism evidence="1 2">
    <name type="scientific">Nitrosomonas marina</name>
    <dbReference type="NCBI Taxonomy" id="917"/>
    <lineage>
        <taxon>Bacteria</taxon>
        <taxon>Pseudomonadati</taxon>
        <taxon>Pseudomonadota</taxon>
        <taxon>Betaproteobacteria</taxon>
        <taxon>Nitrosomonadales</taxon>
        <taxon>Nitrosomonadaceae</taxon>
        <taxon>Nitrosomonas</taxon>
    </lineage>
</organism>
<gene>
    <name evidence="1" type="ORF">SAMN05216325_102183</name>
</gene>
<dbReference type="AlphaFoldDB" id="A0A1H8BBV3"/>
<dbReference type="Proteomes" id="UP000199459">
    <property type="component" value="Unassembled WGS sequence"/>
</dbReference>
<name>A0A1H8BBV3_9PROT</name>
<evidence type="ECO:0000313" key="2">
    <source>
        <dbReference type="Proteomes" id="UP000199459"/>
    </source>
</evidence>
<sequence>MTTDPVPPALIPEKLLNTVATQCTRGVTKDYAVFVHALQERFKTAVDAIILYGSCLRTGNLDEGIADLYVLVDDYERAYDKRYLSLLNAWLPPNVFYLEVLHQGRTLRAKYAVISTADFEKGAKYWFHSYIWARFAQPSRLLFARNDANRKQVYHAYAQSVLTFLRSGVRTLENTSLTVEMLWTRCLLLSYAAELRHENETRARHLAVTNLEDFTQLTRHAYPALTDLLSYQPDNDTYLCQNTPQIRRRALRHWLLRRWQGRILSVLRLSKATLTFRDCLDYAAWKIERHTGVQLEITPWLRRHPIIWGFSVIWQVLRKGAIR</sequence>
<reference evidence="1 2" key="1">
    <citation type="submission" date="2016-10" db="EMBL/GenBank/DDBJ databases">
        <authorList>
            <person name="de Groot N.N."/>
        </authorList>
    </citation>
    <scope>NUCLEOTIDE SEQUENCE [LARGE SCALE GENOMIC DNA]</scope>
    <source>
        <strain evidence="1 2">Nm22</strain>
    </source>
</reference>
<dbReference type="EMBL" id="FOCP01000002">
    <property type="protein sequence ID" value="SEM79909.1"/>
    <property type="molecule type" value="Genomic_DNA"/>
</dbReference>
<accession>A0A1H8BBV3</accession>